<protein>
    <submittedName>
        <fullName evidence="2">Uncharacterized protein</fullName>
    </submittedName>
</protein>
<dbReference type="STRING" id="29421.B2M20_11610"/>
<reference evidence="2 3" key="1">
    <citation type="submission" date="2017-02" db="EMBL/GenBank/DDBJ databases">
        <title>Genome sequence of the nitrite-oxidizing bacterium Nitrobacter vulgaris strain Ab1.</title>
        <authorList>
            <person name="Mellbye B.L."/>
            <person name="Davis E.W."/>
            <person name="Spieck E."/>
            <person name="Chang J.H."/>
            <person name="Bottomley P.J."/>
            <person name="Sayavedra-Soto L.A."/>
        </authorList>
    </citation>
    <scope>NUCLEOTIDE SEQUENCE [LARGE SCALE GENOMIC DNA]</scope>
    <source>
        <strain evidence="2 3">Ab1</strain>
    </source>
</reference>
<feature type="compositionally biased region" description="Basic and acidic residues" evidence="1">
    <location>
        <begin position="98"/>
        <end position="114"/>
    </location>
</feature>
<evidence type="ECO:0000313" key="2">
    <source>
        <dbReference type="EMBL" id="OPH82439.1"/>
    </source>
</evidence>
<feature type="region of interest" description="Disordered" evidence="1">
    <location>
        <begin position="1"/>
        <end position="114"/>
    </location>
</feature>
<dbReference type="RefSeq" id="WP_079447210.1">
    <property type="nucleotide sequence ID" value="NZ_MWPQ01000044.1"/>
</dbReference>
<dbReference type="Proteomes" id="UP000189940">
    <property type="component" value="Unassembled WGS sequence"/>
</dbReference>
<proteinExistence type="predicted"/>
<comment type="caution">
    <text evidence="2">The sequence shown here is derived from an EMBL/GenBank/DDBJ whole genome shotgun (WGS) entry which is preliminary data.</text>
</comment>
<accession>A0A1V4HX74</accession>
<dbReference type="AlphaFoldDB" id="A0A1V4HX74"/>
<dbReference type="EMBL" id="MWPQ01000044">
    <property type="protein sequence ID" value="OPH82439.1"/>
    <property type="molecule type" value="Genomic_DNA"/>
</dbReference>
<name>A0A1V4HX74_NITVU</name>
<evidence type="ECO:0000256" key="1">
    <source>
        <dbReference type="SAM" id="MobiDB-lite"/>
    </source>
</evidence>
<feature type="compositionally biased region" description="Basic and acidic residues" evidence="1">
    <location>
        <begin position="21"/>
        <end position="35"/>
    </location>
</feature>
<gene>
    <name evidence="2" type="ORF">B2M20_11610</name>
</gene>
<sequence>MADEDGANNGGKIGKSFNKHSKADIEKLPAREKTQYENNEITFRREQDRTKKENDLRRDERVIKEIQNQLGKPQPAPKPDFARTTASDDLFSPQKFKSLRDAAEKTVREREQNDLTERARRFEISQVRFLDRHLGKDRYPSKERE</sequence>
<organism evidence="2 3">
    <name type="scientific">Nitrobacter vulgaris</name>
    <dbReference type="NCBI Taxonomy" id="29421"/>
    <lineage>
        <taxon>Bacteria</taxon>
        <taxon>Pseudomonadati</taxon>
        <taxon>Pseudomonadota</taxon>
        <taxon>Alphaproteobacteria</taxon>
        <taxon>Hyphomicrobiales</taxon>
        <taxon>Nitrobacteraceae</taxon>
        <taxon>Nitrobacter</taxon>
    </lineage>
</organism>
<feature type="compositionally biased region" description="Basic and acidic residues" evidence="1">
    <location>
        <begin position="42"/>
        <end position="64"/>
    </location>
</feature>
<evidence type="ECO:0000313" key="3">
    <source>
        <dbReference type="Proteomes" id="UP000189940"/>
    </source>
</evidence>
<keyword evidence="3" id="KW-1185">Reference proteome</keyword>